<dbReference type="Proteomes" id="UP000031036">
    <property type="component" value="Unassembled WGS sequence"/>
</dbReference>
<reference evidence="2 3" key="1">
    <citation type="submission" date="2014-11" db="EMBL/GenBank/DDBJ databases">
        <title>Genetic blueprint of the zoonotic pathogen Toxocara canis.</title>
        <authorList>
            <person name="Zhu X.-Q."/>
            <person name="Korhonen P.K."/>
            <person name="Cai H."/>
            <person name="Young N.D."/>
            <person name="Nejsum P."/>
            <person name="von Samson-Himmelstjerna G."/>
            <person name="Boag P.R."/>
            <person name="Tan P."/>
            <person name="Li Q."/>
            <person name="Min J."/>
            <person name="Yang Y."/>
            <person name="Wang X."/>
            <person name="Fang X."/>
            <person name="Hall R.S."/>
            <person name="Hofmann A."/>
            <person name="Sternberg P.W."/>
            <person name="Jex A.R."/>
            <person name="Gasser R.B."/>
        </authorList>
    </citation>
    <scope>NUCLEOTIDE SEQUENCE [LARGE SCALE GENOMIC DNA]</scope>
    <source>
        <strain evidence="2">PN_DK_2014</strain>
    </source>
</reference>
<evidence type="ECO:0008006" key="4">
    <source>
        <dbReference type="Google" id="ProtNLM"/>
    </source>
</evidence>
<evidence type="ECO:0000256" key="1">
    <source>
        <dbReference type="SAM" id="Phobius"/>
    </source>
</evidence>
<keyword evidence="1" id="KW-0812">Transmembrane</keyword>
<dbReference type="OrthoDB" id="10662831at2759"/>
<feature type="transmembrane region" description="Helical" evidence="1">
    <location>
        <begin position="30"/>
        <end position="52"/>
    </location>
</feature>
<keyword evidence="3" id="KW-1185">Reference proteome</keyword>
<feature type="transmembrane region" description="Helical" evidence="1">
    <location>
        <begin position="59"/>
        <end position="87"/>
    </location>
</feature>
<comment type="caution">
    <text evidence="2">The sequence shown here is derived from an EMBL/GenBank/DDBJ whole genome shotgun (WGS) entry which is preliminary data.</text>
</comment>
<organism evidence="2 3">
    <name type="scientific">Toxocara canis</name>
    <name type="common">Canine roundworm</name>
    <dbReference type="NCBI Taxonomy" id="6265"/>
    <lineage>
        <taxon>Eukaryota</taxon>
        <taxon>Metazoa</taxon>
        <taxon>Ecdysozoa</taxon>
        <taxon>Nematoda</taxon>
        <taxon>Chromadorea</taxon>
        <taxon>Rhabditida</taxon>
        <taxon>Spirurina</taxon>
        <taxon>Ascaridomorpha</taxon>
        <taxon>Ascaridoidea</taxon>
        <taxon>Toxocaridae</taxon>
        <taxon>Toxocara</taxon>
    </lineage>
</organism>
<accession>A0A0B2UZT2</accession>
<dbReference type="AlphaFoldDB" id="A0A0B2UZT2"/>
<dbReference type="EMBL" id="JPKZ01002923">
    <property type="protein sequence ID" value="KHN74325.1"/>
    <property type="molecule type" value="Genomic_DNA"/>
</dbReference>
<name>A0A0B2UZT2_TOXCA</name>
<evidence type="ECO:0000313" key="2">
    <source>
        <dbReference type="EMBL" id="KHN74325.1"/>
    </source>
</evidence>
<sequence>MVVAYVELMLLTSLISYLAARIVVRGYSHSVIVVFLLCLLQAFFSFSLIWGVKRERLEFLLISVASLGVRLIFAATYLVAIVATHIVPHYTNHLSSQYTTNVLQEMGGSETFTRRSSTEHCNLINTRERLKSVAVTNTLYENSDESENEG</sequence>
<evidence type="ECO:0000313" key="3">
    <source>
        <dbReference type="Proteomes" id="UP000031036"/>
    </source>
</evidence>
<protein>
    <recommendedName>
        <fullName evidence="4">Transmembrane protein</fullName>
    </recommendedName>
</protein>
<keyword evidence="1" id="KW-1133">Transmembrane helix</keyword>
<keyword evidence="1" id="KW-0472">Membrane</keyword>
<gene>
    <name evidence="2" type="ORF">Tcan_13721</name>
</gene>
<proteinExistence type="predicted"/>